<dbReference type="SMART" id="SM00052">
    <property type="entry name" value="EAL"/>
    <property type="match status" value="1"/>
</dbReference>
<name>A0ABU6J345_9BURK</name>
<evidence type="ECO:0000313" key="3">
    <source>
        <dbReference type="Proteomes" id="UP001352263"/>
    </source>
</evidence>
<evidence type="ECO:0000259" key="1">
    <source>
        <dbReference type="PROSITE" id="PS50883"/>
    </source>
</evidence>
<reference evidence="2 3" key="1">
    <citation type="submission" date="2023-10" db="EMBL/GenBank/DDBJ databases">
        <title>Noviherbaspirillum sp. CPCC 100848 genome assembly.</title>
        <authorList>
            <person name="Li X.Y."/>
            <person name="Fang X.M."/>
        </authorList>
    </citation>
    <scope>NUCLEOTIDE SEQUENCE [LARGE SCALE GENOMIC DNA]</scope>
    <source>
        <strain evidence="2 3">CPCC 100848</strain>
    </source>
</reference>
<proteinExistence type="predicted"/>
<dbReference type="InterPro" id="IPR035919">
    <property type="entry name" value="EAL_sf"/>
</dbReference>
<comment type="caution">
    <text evidence="2">The sequence shown here is derived from an EMBL/GenBank/DDBJ whole genome shotgun (WGS) entry which is preliminary data.</text>
</comment>
<dbReference type="EMBL" id="JAWIIV010000001">
    <property type="protein sequence ID" value="MEC4717943.1"/>
    <property type="molecule type" value="Genomic_DNA"/>
</dbReference>
<dbReference type="CDD" id="cd01948">
    <property type="entry name" value="EAL"/>
    <property type="match status" value="1"/>
</dbReference>
<gene>
    <name evidence="2" type="ORF">RY831_02160</name>
</gene>
<accession>A0ABU6J345</accession>
<sequence>MGLPLRSFAVEITEGILLNAISNVVEVLDHYRDGGIQVALDDFGTGYSSLAYLKRFHIDYLKIDQSFVRDIDVNEGSRAIAESMIVMAHRLGLKVIAEGVENAEQEAVLRTAGCDFAQGFLFSKALPPADFTSLLRRGFPPARC</sequence>
<protein>
    <submittedName>
        <fullName evidence="2">EAL domain-containing protein</fullName>
    </submittedName>
</protein>
<dbReference type="PANTHER" id="PTHR33121">
    <property type="entry name" value="CYCLIC DI-GMP PHOSPHODIESTERASE PDEF"/>
    <property type="match status" value="1"/>
</dbReference>
<dbReference type="Gene3D" id="3.20.20.450">
    <property type="entry name" value="EAL domain"/>
    <property type="match status" value="1"/>
</dbReference>
<dbReference type="SUPFAM" id="SSF141868">
    <property type="entry name" value="EAL domain-like"/>
    <property type="match status" value="1"/>
</dbReference>
<keyword evidence="3" id="KW-1185">Reference proteome</keyword>
<dbReference type="Proteomes" id="UP001352263">
    <property type="component" value="Unassembled WGS sequence"/>
</dbReference>
<dbReference type="InterPro" id="IPR050706">
    <property type="entry name" value="Cyclic-di-GMP_PDE-like"/>
</dbReference>
<feature type="domain" description="EAL" evidence="1">
    <location>
        <begin position="1"/>
        <end position="139"/>
    </location>
</feature>
<dbReference type="PROSITE" id="PS50883">
    <property type="entry name" value="EAL"/>
    <property type="match status" value="1"/>
</dbReference>
<dbReference type="InterPro" id="IPR001633">
    <property type="entry name" value="EAL_dom"/>
</dbReference>
<dbReference type="RefSeq" id="WP_326504686.1">
    <property type="nucleotide sequence ID" value="NZ_JAWIIV010000001.1"/>
</dbReference>
<dbReference type="PANTHER" id="PTHR33121:SF70">
    <property type="entry name" value="SIGNALING PROTEIN YKOW"/>
    <property type="match status" value="1"/>
</dbReference>
<organism evidence="2 3">
    <name type="scientific">Noviherbaspirillum album</name>
    <dbReference type="NCBI Taxonomy" id="3080276"/>
    <lineage>
        <taxon>Bacteria</taxon>
        <taxon>Pseudomonadati</taxon>
        <taxon>Pseudomonadota</taxon>
        <taxon>Betaproteobacteria</taxon>
        <taxon>Burkholderiales</taxon>
        <taxon>Oxalobacteraceae</taxon>
        <taxon>Noviherbaspirillum</taxon>
    </lineage>
</organism>
<dbReference type="Pfam" id="PF00563">
    <property type="entry name" value="EAL"/>
    <property type="match status" value="1"/>
</dbReference>
<evidence type="ECO:0000313" key="2">
    <source>
        <dbReference type="EMBL" id="MEC4717943.1"/>
    </source>
</evidence>